<dbReference type="EMBL" id="VSSQ01016095">
    <property type="protein sequence ID" value="MPM57106.1"/>
    <property type="molecule type" value="Genomic_DNA"/>
</dbReference>
<accession>A0A645AWC5</accession>
<organism evidence="1">
    <name type="scientific">bioreactor metagenome</name>
    <dbReference type="NCBI Taxonomy" id="1076179"/>
    <lineage>
        <taxon>unclassified sequences</taxon>
        <taxon>metagenomes</taxon>
        <taxon>ecological metagenomes</taxon>
    </lineage>
</organism>
<name>A0A645AWC5_9ZZZZ</name>
<evidence type="ECO:0000313" key="1">
    <source>
        <dbReference type="EMBL" id="MPM57106.1"/>
    </source>
</evidence>
<gene>
    <name evidence="1" type="ORF">SDC9_103924</name>
</gene>
<sequence>MGDLHLQGVLDGAQMGICRAAEVGEAGVVVGGEGVAQDHADNLVNCAAKCG</sequence>
<comment type="caution">
    <text evidence="1">The sequence shown here is derived from an EMBL/GenBank/DDBJ whole genome shotgun (WGS) entry which is preliminary data.</text>
</comment>
<proteinExistence type="predicted"/>
<reference evidence="1" key="1">
    <citation type="submission" date="2019-08" db="EMBL/GenBank/DDBJ databases">
        <authorList>
            <person name="Kucharzyk K."/>
            <person name="Murdoch R.W."/>
            <person name="Higgins S."/>
            <person name="Loffler F."/>
        </authorList>
    </citation>
    <scope>NUCLEOTIDE SEQUENCE</scope>
</reference>
<dbReference type="AlphaFoldDB" id="A0A645AWC5"/>
<protein>
    <submittedName>
        <fullName evidence="1">Uncharacterized protein</fullName>
    </submittedName>
</protein>